<feature type="compositionally biased region" description="Acidic residues" evidence="1">
    <location>
        <begin position="333"/>
        <end position="354"/>
    </location>
</feature>
<name>A0AAW0G8F1_9APHY</name>
<evidence type="ECO:0000313" key="3">
    <source>
        <dbReference type="Proteomes" id="UP001385951"/>
    </source>
</evidence>
<evidence type="ECO:0008006" key="4">
    <source>
        <dbReference type="Google" id="ProtNLM"/>
    </source>
</evidence>
<comment type="caution">
    <text evidence="2">The sequence shown here is derived from an EMBL/GenBank/DDBJ whole genome shotgun (WGS) entry which is preliminary data.</text>
</comment>
<dbReference type="Proteomes" id="UP001385951">
    <property type="component" value="Unassembled WGS sequence"/>
</dbReference>
<organism evidence="2 3">
    <name type="scientific">Cerrena zonata</name>
    <dbReference type="NCBI Taxonomy" id="2478898"/>
    <lineage>
        <taxon>Eukaryota</taxon>
        <taxon>Fungi</taxon>
        <taxon>Dikarya</taxon>
        <taxon>Basidiomycota</taxon>
        <taxon>Agaricomycotina</taxon>
        <taxon>Agaricomycetes</taxon>
        <taxon>Polyporales</taxon>
        <taxon>Cerrenaceae</taxon>
        <taxon>Cerrena</taxon>
    </lineage>
</organism>
<feature type="region of interest" description="Disordered" evidence="1">
    <location>
        <begin position="311"/>
        <end position="354"/>
    </location>
</feature>
<evidence type="ECO:0000313" key="2">
    <source>
        <dbReference type="EMBL" id="KAK7687869.1"/>
    </source>
</evidence>
<accession>A0AAW0G8F1</accession>
<keyword evidence="3" id="KW-1185">Reference proteome</keyword>
<proteinExistence type="predicted"/>
<evidence type="ECO:0000256" key="1">
    <source>
        <dbReference type="SAM" id="MobiDB-lite"/>
    </source>
</evidence>
<reference evidence="2 3" key="1">
    <citation type="submission" date="2022-09" db="EMBL/GenBank/DDBJ databases">
        <authorList>
            <person name="Palmer J.M."/>
        </authorList>
    </citation>
    <scope>NUCLEOTIDE SEQUENCE [LARGE SCALE GENOMIC DNA]</scope>
    <source>
        <strain evidence="2 3">DSM 7382</strain>
    </source>
</reference>
<dbReference type="EMBL" id="JASBNA010000012">
    <property type="protein sequence ID" value="KAK7687869.1"/>
    <property type="molecule type" value="Genomic_DNA"/>
</dbReference>
<sequence length="380" mass="42819">MSDSETEEIFLKFDNAPLPYSLSSAASDLTLKRSGKMKSPPGEGVWTLTNVKEMSESDKGEGVIIYVYSGILRKGSEVHDVVCKLSIGVGSPNIRKEARLYARNLSHLWGVCVPYYYGRFETSLRDFSVTCFIVERGDPLPEDKSLLKLSKAFRWKILKAMYEIHDANVEHMNFDSRCVVVKRNQSGTGSEGEEGVGSIPLIIDFHHAHAYHACQRTSKTIVPFKIAKDIRDYKCDELHEVTTVLCLWVPCQLSVGGITVDSCFAKTVAHLVAHRLQCGVDRETAFEESYWALSSFRKAWKVELTNLGMDASQPEWPKDELDGPDPMETIKEMDEEMDEEIDEETDPGSISDDFDETAYSDWEGFVELIETDALSSEEDH</sequence>
<gene>
    <name evidence="2" type="ORF">QCA50_009088</name>
</gene>
<protein>
    <recommendedName>
        <fullName evidence="4">Protein kinase domain-containing protein</fullName>
    </recommendedName>
</protein>
<dbReference type="AlphaFoldDB" id="A0AAW0G8F1"/>